<dbReference type="PANTHER" id="PTHR20914">
    <property type="entry name" value="LY6/PLAUR DOMAIN-CONTAINING PROTEIN 8"/>
    <property type="match status" value="1"/>
</dbReference>
<dbReference type="PANTHER" id="PTHR20914:SF30">
    <property type="entry name" value="LY6_PLAUR DOMAIN CONTAINING 9"/>
    <property type="match status" value="1"/>
</dbReference>
<comment type="subcellular location">
    <subcellularLocation>
        <location evidence="1">Secreted</location>
    </subcellularLocation>
</comment>
<accession>A0AAV7PZM8</accession>
<protein>
    <recommendedName>
        <fullName evidence="4">UPAR/Ly6 domain-containing protein</fullName>
    </recommendedName>
</protein>
<dbReference type="InterPro" id="IPR016054">
    <property type="entry name" value="LY6_UPA_recep-like"/>
</dbReference>
<evidence type="ECO:0000256" key="1">
    <source>
        <dbReference type="ARBA" id="ARBA00004613"/>
    </source>
</evidence>
<feature type="domain" description="UPAR/Ly6" evidence="4">
    <location>
        <begin position="118"/>
        <end position="184"/>
    </location>
</feature>
<dbReference type="Gene3D" id="2.10.60.10">
    <property type="entry name" value="CD59"/>
    <property type="match status" value="2"/>
</dbReference>
<evidence type="ECO:0000256" key="2">
    <source>
        <dbReference type="ARBA" id="ARBA00022525"/>
    </source>
</evidence>
<evidence type="ECO:0000256" key="3">
    <source>
        <dbReference type="SAM" id="SignalP"/>
    </source>
</evidence>
<sequence>MRVFLAVLLAAVLAKVNPLQCETCSALGSATCFGPIEKCAPDVTLCVKGLETNIIGKVSSQNAFKRCLDPIKHKVCTRELSFRNSQFAITLAANCCSTDKCNGESLPVTAPIDIIPNGYKCGECTSEQSASGCTATQDVLCTGTHYYCGSFNGTGTRPGEPLKSYSYKGCISKDACSTGLPNIGGTKAHTYQLTCTPANRVASRSVRV</sequence>
<feature type="chain" id="PRO_5043809705" description="UPAR/Ly6 domain-containing protein" evidence="3">
    <location>
        <begin position="22"/>
        <end position="208"/>
    </location>
</feature>
<keyword evidence="3" id="KW-0732">Signal</keyword>
<gene>
    <name evidence="5" type="ORF">NDU88_011002</name>
</gene>
<dbReference type="GO" id="GO:0005576">
    <property type="term" value="C:extracellular region"/>
    <property type="evidence" value="ECO:0007669"/>
    <property type="project" value="UniProtKB-SubCell"/>
</dbReference>
<proteinExistence type="predicted"/>
<evidence type="ECO:0000259" key="4">
    <source>
        <dbReference type="Pfam" id="PF00021"/>
    </source>
</evidence>
<organism evidence="5 6">
    <name type="scientific">Pleurodeles waltl</name>
    <name type="common">Iberian ribbed newt</name>
    <dbReference type="NCBI Taxonomy" id="8319"/>
    <lineage>
        <taxon>Eukaryota</taxon>
        <taxon>Metazoa</taxon>
        <taxon>Chordata</taxon>
        <taxon>Craniata</taxon>
        <taxon>Vertebrata</taxon>
        <taxon>Euteleostomi</taxon>
        <taxon>Amphibia</taxon>
        <taxon>Batrachia</taxon>
        <taxon>Caudata</taxon>
        <taxon>Salamandroidea</taxon>
        <taxon>Salamandridae</taxon>
        <taxon>Pleurodelinae</taxon>
        <taxon>Pleurodeles</taxon>
    </lineage>
</organism>
<evidence type="ECO:0000313" key="6">
    <source>
        <dbReference type="Proteomes" id="UP001066276"/>
    </source>
</evidence>
<feature type="signal peptide" evidence="3">
    <location>
        <begin position="1"/>
        <end position="21"/>
    </location>
</feature>
<keyword evidence="2" id="KW-0964">Secreted</keyword>
<dbReference type="InterPro" id="IPR050918">
    <property type="entry name" value="CNF-like_PLA2_Inhibitor"/>
</dbReference>
<comment type="caution">
    <text evidence="5">The sequence shown here is derived from an EMBL/GenBank/DDBJ whole genome shotgun (WGS) entry which is preliminary data.</text>
</comment>
<keyword evidence="6" id="KW-1185">Reference proteome</keyword>
<dbReference type="EMBL" id="JANPWB010000011">
    <property type="protein sequence ID" value="KAJ1132699.1"/>
    <property type="molecule type" value="Genomic_DNA"/>
</dbReference>
<dbReference type="SUPFAM" id="SSF57302">
    <property type="entry name" value="Snake toxin-like"/>
    <property type="match status" value="1"/>
</dbReference>
<feature type="domain" description="UPAR/Ly6" evidence="4">
    <location>
        <begin position="19"/>
        <end position="103"/>
    </location>
</feature>
<dbReference type="Proteomes" id="UP001066276">
    <property type="component" value="Chromosome 7"/>
</dbReference>
<evidence type="ECO:0000313" key="5">
    <source>
        <dbReference type="EMBL" id="KAJ1132699.1"/>
    </source>
</evidence>
<dbReference type="AlphaFoldDB" id="A0AAV7PZM8"/>
<name>A0AAV7PZM8_PLEWA</name>
<dbReference type="InterPro" id="IPR045860">
    <property type="entry name" value="Snake_toxin-like_sf"/>
</dbReference>
<dbReference type="Pfam" id="PF00021">
    <property type="entry name" value="UPAR_LY6"/>
    <property type="match status" value="2"/>
</dbReference>
<reference evidence="5" key="1">
    <citation type="journal article" date="2022" name="bioRxiv">
        <title>Sequencing and chromosome-scale assembly of the giantPleurodeles waltlgenome.</title>
        <authorList>
            <person name="Brown T."/>
            <person name="Elewa A."/>
            <person name="Iarovenko S."/>
            <person name="Subramanian E."/>
            <person name="Araus A.J."/>
            <person name="Petzold A."/>
            <person name="Susuki M."/>
            <person name="Suzuki K.-i.T."/>
            <person name="Hayashi T."/>
            <person name="Toyoda A."/>
            <person name="Oliveira C."/>
            <person name="Osipova E."/>
            <person name="Leigh N.D."/>
            <person name="Simon A."/>
            <person name="Yun M.H."/>
        </authorList>
    </citation>
    <scope>NUCLEOTIDE SEQUENCE</scope>
    <source>
        <strain evidence="5">20211129_DDA</strain>
        <tissue evidence="5">Liver</tissue>
    </source>
</reference>